<feature type="region of interest" description="Disordered" evidence="1">
    <location>
        <begin position="40"/>
        <end position="59"/>
    </location>
</feature>
<dbReference type="EMBL" id="CP001330">
    <property type="protein sequence ID" value="ACO66540.1"/>
    <property type="molecule type" value="Genomic_DNA"/>
</dbReference>
<keyword evidence="4" id="KW-1185">Reference proteome</keyword>
<reference evidence="3 4" key="1">
    <citation type="journal article" date="2009" name="Science">
        <title>Green evolution and dynamic adaptations revealed by genomes of the marine picoeukaryotes Micromonas.</title>
        <authorList>
            <person name="Worden A.Z."/>
            <person name="Lee J.H."/>
            <person name="Mock T."/>
            <person name="Rouze P."/>
            <person name="Simmons M.P."/>
            <person name="Aerts A.L."/>
            <person name="Allen A.E."/>
            <person name="Cuvelier M.L."/>
            <person name="Derelle E."/>
            <person name="Everett M.V."/>
            <person name="Foulon E."/>
            <person name="Grimwood J."/>
            <person name="Gundlach H."/>
            <person name="Henrissat B."/>
            <person name="Napoli C."/>
            <person name="McDonald S.M."/>
            <person name="Parker M.S."/>
            <person name="Rombauts S."/>
            <person name="Salamov A."/>
            <person name="Von Dassow P."/>
            <person name="Badger J.H."/>
            <person name="Coutinho P.M."/>
            <person name="Demir E."/>
            <person name="Dubchak I."/>
            <person name="Gentemann C."/>
            <person name="Eikrem W."/>
            <person name="Gready J.E."/>
            <person name="John U."/>
            <person name="Lanier W."/>
            <person name="Lindquist E.A."/>
            <person name="Lucas S."/>
            <person name="Mayer K.F."/>
            <person name="Moreau H."/>
            <person name="Not F."/>
            <person name="Otillar R."/>
            <person name="Panaud O."/>
            <person name="Pangilinan J."/>
            <person name="Paulsen I."/>
            <person name="Piegu B."/>
            <person name="Poliakov A."/>
            <person name="Robbens S."/>
            <person name="Schmutz J."/>
            <person name="Toulza E."/>
            <person name="Wyss T."/>
            <person name="Zelensky A."/>
            <person name="Zhou K."/>
            <person name="Armbrust E.V."/>
            <person name="Bhattacharya D."/>
            <person name="Goodenough U.W."/>
            <person name="Van de Peer Y."/>
            <person name="Grigoriev I.V."/>
        </authorList>
    </citation>
    <scope>NUCLEOTIDE SEQUENCE [LARGE SCALE GENOMIC DNA]</scope>
    <source>
        <strain evidence="4">RCC299 / NOUM17</strain>
    </source>
</reference>
<evidence type="ECO:0000256" key="1">
    <source>
        <dbReference type="SAM" id="MobiDB-lite"/>
    </source>
</evidence>
<feature type="chain" id="PRO_5002909140" description="Pherophorin domain-containing protein" evidence="2">
    <location>
        <begin position="24"/>
        <end position="302"/>
    </location>
</feature>
<evidence type="ECO:0000256" key="2">
    <source>
        <dbReference type="SAM" id="SignalP"/>
    </source>
</evidence>
<feature type="signal peptide" evidence="2">
    <location>
        <begin position="1"/>
        <end position="23"/>
    </location>
</feature>
<dbReference type="RefSeq" id="XP_002505282.1">
    <property type="nucleotide sequence ID" value="XM_002505236.1"/>
</dbReference>
<keyword evidence="2" id="KW-0732">Signal</keyword>
<dbReference type="OrthoDB" id="10607746at2759"/>
<sequence>MAPTMVRHAVISLFMFAVAGAAAEPGVARARASEPTLVGVRSSHEEYSHEETSTSLASSRVTTAQPLGLVPCDKPPAPPGCFILRTPFPPKYTKYPKGVRGAEACELRSPGLTVTLSGGSSSDPVDIPILYSHFDGVDVMFDVDIRAALVAEGVRAGDSRTLRASASLACPTDTFEDAAEELPANQVLRTGSGTGRLVFPFNFFLLEEMTILADSIETLVEAVDNLEITVEGTDGSEEFLYGEGTDGSSGPHLYELDPSDEDTGGAGDMFGMFSDPEPAQRPEFDLPEFDPPTFPWGEGLTA</sequence>
<accession>C1EEI1</accession>
<dbReference type="InParanoid" id="C1EEI1"/>
<feature type="compositionally biased region" description="Basic and acidic residues" evidence="1">
    <location>
        <begin position="42"/>
        <end position="52"/>
    </location>
</feature>
<evidence type="ECO:0000313" key="3">
    <source>
        <dbReference type="EMBL" id="ACO66540.1"/>
    </source>
</evidence>
<gene>
    <name evidence="3" type="ORF">MICPUN_62631</name>
</gene>
<protein>
    <recommendedName>
        <fullName evidence="5">Pherophorin domain-containing protein</fullName>
    </recommendedName>
</protein>
<proteinExistence type="predicted"/>
<dbReference type="KEGG" id="mis:MICPUN_62631"/>
<dbReference type="Proteomes" id="UP000002009">
    <property type="component" value="Chromosome 11"/>
</dbReference>
<evidence type="ECO:0008006" key="5">
    <source>
        <dbReference type="Google" id="ProtNLM"/>
    </source>
</evidence>
<evidence type="ECO:0000313" key="4">
    <source>
        <dbReference type="Proteomes" id="UP000002009"/>
    </source>
</evidence>
<dbReference type="AlphaFoldDB" id="C1EEI1"/>
<dbReference type="GeneID" id="8247403"/>
<organism evidence="3 4">
    <name type="scientific">Micromonas commoda (strain RCC299 / NOUM17 / CCMP2709)</name>
    <name type="common">Picoplanktonic green alga</name>
    <dbReference type="NCBI Taxonomy" id="296587"/>
    <lineage>
        <taxon>Eukaryota</taxon>
        <taxon>Viridiplantae</taxon>
        <taxon>Chlorophyta</taxon>
        <taxon>Mamiellophyceae</taxon>
        <taxon>Mamiellales</taxon>
        <taxon>Mamiellaceae</taxon>
        <taxon>Micromonas</taxon>
    </lineage>
</organism>
<feature type="region of interest" description="Disordered" evidence="1">
    <location>
        <begin position="258"/>
        <end position="302"/>
    </location>
</feature>
<name>C1EEI1_MICCC</name>